<keyword evidence="5" id="KW-0832">Ubl conjugation</keyword>
<dbReference type="FunFam" id="1.10.10.10:FF:000014">
    <property type="entry name" value="Cullin 1"/>
    <property type="match status" value="1"/>
</dbReference>
<dbReference type="SUPFAM" id="SSF75632">
    <property type="entry name" value="Cullin homology domain"/>
    <property type="match status" value="1"/>
</dbReference>
<dbReference type="InterPro" id="IPR016159">
    <property type="entry name" value="Cullin_repeat-like_dom_sf"/>
</dbReference>
<keyword evidence="4" id="KW-0833">Ubl conjugation pathway</keyword>
<evidence type="ECO:0000256" key="4">
    <source>
        <dbReference type="ARBA" id="ARBA00022786"/>
    </source>
</evidence>
<dbReference type="EMBL" id="CAJPEV010003541">
    <property type="protein sequence ID" value="CAG0899977.1"/>
    <property type="molecule type" value="Genomic_DNA"/>
</dbReference>
<proteinExistence type="inferred from homology"/>
<dbReference type="OrthoDB" id="27073at2759"/>
<evidence type="ECO:0000256" key="2">
    <source>
        <dbReference type="ARBA" id="ARBA00006019"/>
    </source>
</evidence>
<dbReference type="GO" id="GO:0006511">
    <property type="term" value="P:ubiquitin-dependent protein catabolic process"/>
    <property type="evidence" value="ECO:0007669"/>
    <property type="project" value="InterPro"/>
</dbReference>
<organism evidence="9">
    <name type="scientific">Darwinula stevensoni</name>
    <dbReference type="NCBI Taxonomy" id="69355"/>
    <lineage>
        <taxon>Eukaryota</taxon>
        <taxon>Metazoa</taxon>
        <taxon>Ecdysozoa</taxon>
        <taxon>Arthropoda</taxon>
        <taxon>Crustacea</taxon>
        <taxon>Oligostraca</taxon>
        <taxon>Ostracoda</taxon>
        <taxon>Podocopa</taxon>
        <taxon>Podocopida</taxon>
        <taxon>Darwinulocopina</taxon>
        <taxon>Darwinuloidea</taxon>
        <taxon>Darwinulidae</taxon>
        <taxon>Darwinula</taxon>
    </lineage>
</organism>
<dbReference type="InterPro" id="IPR045093">
    <property type="entry name" value="Cullin"/>
</dbReference>
<keyword evidence="10" id="KW-1185">Reference proteome</keyword>
<dbReference type="Proteomes" id="UP000677054">
    <property type="component" value="Unassembled WGS sequence"/>
</dbReference>
<dbReference type="InterPro" id="IPR016158">
    <property type="entry name" value="Cullin_homology"/>
</dbReference>
<dbReference type="SMART" id="SM00884">
    <property type="entry name" value="Cullin_Nedd8"/>
    <property type="match status" value="1"/>
</dbReference>
<gene>
    <name evidence="9" type="ORF">DSTB1V02_LOCUS11193</name>
</gene>
<dbReference type="InterPro" id="IPR036388">
    <property type="entry name" value="WH-like_DNA-bd_sf"/>
</dbReference>
<protein>
    <recommendedName>
        <fullName evidence="8">Cullin family profile domain-containing protein</fullName>
    </recommendedName>
</protein>
<evidence type="ECO:0000313" key="9">
    <source>
        <dbReference type="EMBL" id="CAD7251426.1"/>
    </source>
</evidence>
<dbReference type="InterPro" id="IPR059120">
    <property type="entry name" value="Cullin-like_AB"/>
</dbReference>
<accession>A0A7R9AC95</accession>
<dbReference type="Pfam" id="PF00888">
    <property type="entry name" value="Cullin"/>
    <property type="match status" value="1"/>
</dbReference>
<dbReference type="SUPFAM" id="SSF46785">
    <property type="entry name" value="Winged helix' DNA-binding domain"/>
    <property type="match status" value="1"/>
</dbReference>
<evidence type="ECO:0000259" key="8">
    <source>
        <dbReference type="PROSITE" id="PS50069"/>
    </source>
</evidence>
<sequence>QVAYSEWFHQRWQKFFCFQVRLFLEKEKDLGHHYPHPSTLEKVLSTVKKVLIHEQQNLRNLLESLICTQGQEAIEKCCLAALTDPKLYVTTILEVHKKCSEMVIAVNDSGLITSLDKACFKFINNNSVTGATGNSSKSPELLASCCNLFLKKSSKNPKEAELEDKLNDVMVVFKYIEDKDMFLRFYWNMLAKRMVHCLSASDDAEASMITKLEQTCGFAYTLKLHCMLQDIRVSRDLNNQFRQHIDNFGERLEIDFSIQVLSSGSWPFQQGTTFTLPTELERSVTRFNSFYSGQHSGRKLFWLYHMSKGEIMAYCLRHRYVFQASTMQMAILLQYNCANTLTVGALSESTQVQLPTLIPVLQILLKSKLLVLAEGSTVPQLQPGTSKQLISSLSTLGSKEWSTGSGDRDEFDLQPSTALSLFLGYKNKKLRVHINVPIKRELHQEQETMHHHVKNDREIRIQAAIVRILKTQSMMKHQQLIIEVLNQLSSWFKPNVNIIQHCIEILIEKEYVARVDGEKDTYIYVS</sequence>
<dbReference type="FunFam" id="4.10.1030.10:FF:000002">
    <property type="entry name" value="cullin homolog 1"/>
    <property type="match status" value="1"/>
</dbReference>
<evidence type="ECO:0000256" key="6">
    <source>
        <dbReference type="PROSITE-ProRule" id="PRU00330"/>
    </source>
</evidence>
<dbReference type="PANTHER" id="PTHR11932">
    <property type="entry name" value="CULLIN"/>
    <property type="match status" value="1"/>
</dbReference>
<dbReference type="Gene3D" id="1.10.10.10">
    <property type="entry name" value="Winged helix-like DNA-binding domain superfamily/Winged helix DNA-binding domain"/>
    <property type="match status" value="2"/>
</dbReference>
<dbReference type="InterPro" id="IPR019559">
    <property type="entry name" value="Cullin_neddylation_domain"/>
</dbReference>
<dbReference type="FunFam" id="1.10.10.10:FF:000161">
    <property type="entry name" value="Cullin 1"/>
    <property type="match status" value="1"/>
</dbReference>
<dbReference type="InterPro" id="IPR036390">
    <property type="entry name" value="WH_DNA-bd_sf"/>
</dbReference>
<dbReference type="Pfam" id="PF26557">
    <property type="entry name" value="Cullin_AB"/>
    <property type="match status" value="1"/>
</dbReference>
<reference evidence="9" key="1">
    <citation type="submission" date="2020-11" db="EMBL/GenBank/DDBJ databases">
        <authorList>
            <person name="Tran Van P."/>
        </authorList>
    </citation>
    <scope>NUCLEOTIDE SEQUENCE</scope>
</reference>
<comment type="similarity">
    <text evidence="2 6 7">Belongs to the cullin family.</text>
</comment>
<dbReference type="AlphaFoldDB" id="A0A7R9AC95"/>
<dbReference type="FunFam" id="1.20.1310.10:FF:000002">
    <property type="entry name" value="cullin-3 isoform X1"/>
    <property type="match status" value="1"/>
</dbReference>
<dbReference type="InterPro" id="IPR036317">
    <property type="entry name" value="Cullin_homology_sf"/>
</dbReference>
<feature type="non-terminal residue" evidence="9">
    <location>
        <position position="1"/>
    </location>
</feature>
<evidence type="ECO:0000256" key="7">
    <source>
        <dbReference type="RuleBase" id="RU003829"/>
    </source>
</evidence>
<feature type="domain" description="Cullin family profile" evidence="8">
    <location>
        <begin position="137"/>
        <end position="365"/>
    </location>
</feature>
<evidence type="ECO:0000256" key="5">
    <source>
        <dbReference type="ARBA" id="ARBA00022843"/>
    </source>
</evidence>
<dbReference type="EMBL" id="LR903058">
    <property type="protein sequence ID" value="CAD7251426.1"/>
    <property type="molecule type" value="Genomic_DNA"/>
</dbReference>
<evidence type="ECO:0000256" key="3">
    <source>
        <dbReference type="ARBA" id="ARBA00022499"/>
    </source>
</evidence>
<dbReference type="Gene3D" id="4.10.1030.10">
    <property type="entry name" value="Ring Box Chain A, domain 5"/>
    <property type="match status" value="1"/>
</dbReference>
<dbReference type="SMART" id="SM00182">
    <property type="entry name" value="CULLIN"/>
    <property type="match status" value="1"/>
</dbReference>
<keyword evidence="3" id="KW-1017">Isopeptide bond</keyword>
<dbReference type="PROSITE" id="PS50069">
    <property type="entry name" value="CULLIN_2"/>
    <property type="match status" value="1"/>
</dbReference>
<evidence type="ECO:0000256" key="1">
    <source>
        <dbReference type="ARBA" id="ARBA00004906"/>
    </source>
</evidence>
<evidence type="ECO:0000313" key="10">
    <source>
        <dbReference type="Proteomes" id="UP000677054"/>
    </source>
</evidence>
<dbReference type="Gene3D" id="1.20.1310.10">
    <property type="entry name" value="Cullin Repeats"/>
    <property type="match status" value="2"/>
</dbReference>
<dbReference type="SUPFAM" id="SSF74788">
    <property type="entry name" value="Cullin repeat-like"/>
    <property type="match status" value="1"/>
</dbReference>
<dbReference type="GO" id="GO:0031625">
    <property type="term" value="F:ubiquitin protein ligase binding"/>
    <property type="evidence" value="ECO:0007669"/>
    <property type="project" value="InterPro"/>
</dbReference>
<dbReference type="GO" id="GO:0031461">
    <property type="term" value="C:cullin-RING ubiquitin ligase complex"/>
    <property type="evidence" value="ECO:0007669"/>
    <property type="project" value="UniProtKB-ARBA"/>
</dbReference>
<dbReference type="InterPro" id="IPR001373">
    <property type="entry name" value="Cullin_N"/>
</dbReference>
<dbReference type="Pfam" id="PF10557">
    <property type="entry name" value="Cullin_Nedd8"/>
    <property type="match status" value="1"/>
</dbReference>
<comment type="pathway">
    <text evidence="1">Protein modification; protein ubiquitination.</text>
</comment>
<name>A0A7R9AC95_9CRUS</name>